<reference evidence="5" key="1">
    <citation type="submission" date="2019-03" db="EMBL/GenBank/DDBJ databases">
        <title>Lake Tanganyika Metagenome-Assembled Genomes (MAGs).</title>
        <authorList>
            <person name="Tran P."/>
        </authorList>
    </citation>
    <scope>NUCLEOTIDE SEQUENCE</scope>
    <source>
        <strain evidence="5">K_DeepCast_65m_m2_066</strain>
    </source>
</reference>
<comment type="similarity">
    <text evidence="1">Belongs to the FAH family.</text>
</comment>
<evidence type="ECO:0000313" key="5">
    <source>
        <dbReference type="EMBL" id="MBM3222488.1"/>
    </source>
</evidence>
<feature type="domain" description="Fumarylacetoacetase-like C-terminal" evidence="3">
    <location>
        <begin position="57"/>
        <end position="256"/>
    </location>
</feature>
<comment type="caution">
    <text evidence="5">The sequence shown here is derived from an EMBL/GenBank/DDBJ whole genome shotgun (WGS) entry which is preliminary data.</text>
</comment>
<dbReference type="GO" id="GO:0046872">
    <property type="term" value="F:metal ion binding"/>
    <property type="evidence" value="ECO:0007669"/>
    <property type="project" value="UniProtKB-KW"/>
</dbReference>
<dbReference type="InterPro" id="IPR011234">
    <property type="entry name" value="Fumarylacetoacetase-like_C"/>
</dbReference>
<dbReference type="GO" id="GO:0044281">
    <property type="term" value="P:small molecule metabolic process"/>
    <property type="evidence" value="ECO:0007669"/>
    <property type="project" value="UniProtKB-ARBA"/>
</dbReference>
<gene>
    <name evidence="5" type="ORF">FJZ47_01600</name>
</gene>
<evidence type="ECO:0000259" key="4">
    <source>
        <dbReference type="Pfam" id="PF10370"/>
    </source>
</evidence>
<dbReference type="EMBL" id="VGLS01000024">
    <property type="protein sequence ID" value="MBM3222488.1"/>
    <property type="molecule type" value="Genomic_DNA"/>
</dbReference>
<evidence type="ECO:0000259" key="3">
    <source>
        <dbReference type="Pfam" id="PF01557"/>
    </source>
</evidence>
<dbReference type="GO" id="GO:0003824">
    <property type="term" value="F:catalytic activity"/>
    <property type="evidence" value="ECO:0007669"/>
    <property type="project" value="InterPro"/>
</dbReference>
<dbReference type="SUPFAM" id="SSF56529">
    <property type="entry name" value="FAH"/>
    <property type="match status" value="1"/>
</dbReference>
<protein>
    <submittedName>
        <fullName evidence="5">DUF2437 domain-containing protein</fullName>
    </submittedName>
</protein>
<evidence type="ECO:0000256" key="1">
    <source>
        <dbReference type="ARBA" id="ARBA00010211"/>
    </source>
</evidence>
<dbReference type="AlphaFoldDB" id="A0A937VXR5"/>
<keyword evidence="2" id="KW-0479">Metal-binding</keyword>
<feature type="domain" description="Rv2993c-like N-terminal" evidence="4">
    <location>
        <begin position="1"/>
        <end position="50"/>
    </location>
</feature>
<dbReference type="InterPro" id="IPR051121">
    <property type="entry name" value="FAH"/>
</dbReference>
<sequence>MQWCRFQIGQHVSYGILEDDRVVEVTGSPLAEHTITSTSYPRAQVQLLPPIIPPMLYAAGPNYRGHVEGMARRRGATPQYPARPEPNFRSVHALIGTEENIVIPKDCSGAVQPEGQLAVVIGKQARRVSRENALEYVFGYSIGNDISQRVWQGADRTMFRGKNCDTFKPFGPCIVTGLDPTKLRITVRHNGTVWEDFSSADQIWDTATWIQELSRYTTLHPGDVLWLGTEGADGDMVPGDVIEVEISGIGILKNYIVAEA</sequence>
<dbReference type="PANTHER" id="PTHR42796:SF4">
    <property type="entry name" value="FUMARYLACETOACETATE HYDROLASE DOMAIN-CONTAINING PROTEIN 2A"/>
    <property type="match status" value="1"/>
</dbReference>
<accession>A0A937VXR5</accession>
<evidence type="ECO:0000313" key="6">
    <source>
        <dbReference type="Proteomes" id="UP000712673"/>
    </source>
</evidence>
<dbReference type="Pfam" id="PF10370">
    <property type="entry name" value="Rv2993c-like_N"/>
    <property type="match status" value="1"/>
</dbReference>
<dbReference type="Gene3D" id="3.90.850.10">
    <property type="entry name" value="Fumarylacetoacetase-like, C-terminal domain"/>
    <property type="match status" value="1"/>
</dbReference>
<dbReference type="InterPro" id="IPR018833">
    <property type="entry name" value="Rv2993c-like_N"/>
</dbReference>
<name>A0A937VXR5_UNCTE</name>
<dbReference type="Proteomes" id="UP000712673">
    <property type="component" value="Unassembled WGS sequence"/>
</dbReference>
<dbReference type="PANTHER" id="PTHR42796">
    <property type="entry name" value="FUMARYLACETOACETATE HYDROLASE DOMAIN-CONTAINING PROTEIN 2A-RELATED"/>
    <property type="match status" value="1"/>
</dbReference>
<organism evidence="5 6">
    <name type="scientific">Tectimicrobiota bacterium</name>
    <dbReference type="NCBI Taxonomy" id="2528274"/>
    <lineage>
        <taxon>Bacteria</taxon>
        <taxon>Pseudomonadati</taxon>
        <taxon>Nitrospinota/Tectimicrobiota group</taxon>
        <taxon>Candidatus Tectimicrobiota</taxon>
    </lineage>
</organism>
<dbReference type="Pfam" id="PF01557">
    <property type="entry name" value="FAA_hydrolase"/>
    <property type="match status" value="1"/>
</dbReference>
<dbReference type="Gene3D" id="2.30.30.370">
    <property type="entry name" value="FAH"/>
    <property type="match status" value="1"/>
</dbReference>
<dbReference type="InterPro" id="IPR036663">
    <property type="entry name" value="Fumarylacetoacetase_C_sf"/>
</dbReference>
<proteinExistence type="inferred from homology"/>
<evidence type="ECO:0000256" key="2">
    <source>
        <dbReference type="ARBA" id="ARBA00022723"/>
    </source>
</evidence>